<dbReference type="Gene3D" id="3.40.1190.20">
    <property type="match status" value="1"/>
</dbReference>
<dbReference type="Pfam" id="PF00294">
    <property type="entry name" value="PfkB"/>
    <property type="match status" value="1"/>
</dbReference>
<evidence type="ECO:0000256" key="2">
    <source>
        <dbReference type="ARBA" id="ARBA00022777"/>
    </source>
</evidence>
<evidence type="ECO:0000259" key="3">
    <source>
        <dbReference type="Pfam" id="PF00294"/>
    </source>
</evidence>
<evidence type="ECO:0000313" key="5">
    <source>
        <dbReference type="Proteomes" id="UP000808337"/>
    </source>
</evidence>
<name>A0A9D7XTF7_9BACT</name>
<sequence length="307" mass="33957">MSLLVIGSVAFDDIETPFGHAEKIVGGAGTYIAWSASYFTKGIRMVSIVGEDFPLSELEALQKRGVDTSGIKIVEGGKSFFWAGRYYNNLNSRDTLVTDLNVLADFDPVLPPHFRDSEYVMLGNLTPAIQLSVIKQMAHRPKVIALDTMNYWMDSAMDELLEVLSQIDLLIINDEEARQLSGEYSLLKASEIIREIGPKYLVIKKGEHGALLFGEGRVFYSPALLLSEVRDPTGAGDTFAGGLMGYLAGQKNLDFEVLKQAITCGSAMASFCVEKFGTEALRHISQEELSERVERFAHMVQFQVPGW</sequence>
<dbReference type="InterPro" id="IPR011611">
    <property type="entry name" value="PfkB_dom"/>
</dbReference>
<dbReference type="PROSITE" id="PS00584">
    <property type="entry name" value="PFKB_KINASES_2"/>
    <property type="match status" value="1"/>
</dbReference>
<dbReference type="GO" id="GO:0016301">
    <property type="term" value="F:kinase activity"/>
    <property type="evidence" value="ECO:0007669"/>
    <property type="project" value="UniProtKB-KW"/>
</dbReference>
<dbReference type="Proteomes" id="UP000808337">
    <property type="component" value="Unassembled WGS sequence"/>
</dbReference>
<dbReference type="PANTHER" id="PTHR10584">
    <property type="entry name" value="SUGAR KINASE"/>
    <property type="match status" value="1"/>
</dbReference>
<feature type="domain" description="Carbohydrate kinase PfkB" evidence="3">
    <location>
        <begin position="19"/>
        <end position="279"/>
    </location>
</feature>
<dbReference type="EMBL" id="JADKGY010000022">
    <property type="protein sequence ID" value="MBK9983638.1"/>
    <property type="molecule type" value="Genomic_DNA"/>
</dbReference>
<dbReference type="PANTHER" id="PTHR10584:SF166">
    <property type="entry name" value="RIBOKINASE"/>
    <property type="match status" value="1"/>
</dbReference>
<dbReference type="InterPro" id="IPR029056">
    <property type="entry name" value="Ribokinase-like"/>
</dbReference>
<dbReference type="AlphaFoldDB" id="A0A9D7XTF7"/>
<gene>
    <name evidence="4" type="ORF">IPP15_14870</name>
</gene>
<organism evidence="4 5">
    <name type="scientific">Candidatus Opimibacter skivensis</name>
    <dbReference type="NCBI Taxonomy" id="2982028"/>
    <lineage>
        <taxon>Bacteria</taxon>
        <taxon>Pseudomonadati</taxon>
        <taxon>Bacteroidota</taxon>
        <taxon>Saprospiria</taxon>
        <taxon>Saprospirales</taxon>
        <taxon>Saprospiraceae</taxon>
        <taxon>Candidatus Opimibacter</taxon>
    </lineage>
</organism>
<keyword evidence="1" id="KW-0808">Transferase</keyword>
<keyword evidence="2 4" id="KW-0418">Kinase</keyword>
<dbReference type="InterPro" id="IPR002173">
    <property type="entry name" value="Carboh/pur_kinase_PfkB_CS"/>
</dbReference>
<reference evidence="4 5" key="1">
    <citation type="submission" date="2020-10" db="EMBL/GenBank/DDBJ databases">
        <title>Connecting structure to function with the recovery of over 1000 high-quality activated sludge metagenome-assembled genomes encoding full-length rRNA genes using long-read sequencing.</title>
        <authorList>
            <person name="Singleton C.M."/>
            <person name="Petriglieri F."/>
            <person name="Kristensen J.M."/>
            <person name="Kirkegaard R.H."/>
            <person name="Michaelsen T.Y."/>
            <person name="Andersen M.H."/>
            <person name="Karst S.M."/>
            <person name="Dueholm M.S."/>
            <person name="Nielsen P.H."/>
            <person name="Albertsen M."/>
        </authorList>
    </citation>
    <scope>NUCLEOTIDE SEQUENCE [LARGE SCALE GENOMIC DNA]</scope>
    <source>
        <strain evidence="4">Ribe_18-Q3-R11-54_MAXAC.273</strain>
    </source>
</reference>
<dbReference type="SUPFAM" id="SSF53613">
    <property type="entry name" value="Ribokinase-like"/>
    <property type="match status" value="1"/>
</dbReference>
<accession>A0A9D7XTF7</accession>
<comment type="caution">
    <text evidence="4">The sequence shown here is derived from an EMBL/GenBank/DDBJ whole genome shotgun (WGS) entry which is preliminary data.</text>
</comment>
<proteinExistence type="predicted"/>
<dbReference type="GO" id="GO:0005829">
    <property type="term" value="C:cytosol"/>
    <property type="evidence" value="ECO:0007669"/>
    <property type="project" value="TreeGrafter"/>
</dbReference>
<evidence type="ECO:0000313" key="4">
    <source>
        <dbReference type="EMBL" id="MBK9983638.1"/>
    </source>
</evidence>
<evidence type="ECO:0000256" key="1">
    <source>
        <dbReference type="ARBA" id="ARBA00022679"/>
    </source>
</evidence>
<protein>
    <submittedName>
        <fullName evidence="4">Sugar kinase</fullName>
    </submittedName>
</protein>